<accession>D6YV95</accession>
<protein>
    <submittedName>
        <fullName evidence="1">Uncharacterized protein</fullName>
    </submittedName>
</protein>
<reference evidence="1 2" key="1">
    <citation type="journal article" date="2010" name="PLoS ONE">
        <title>The Waddlia genome: a window into chlamydial biology.</title>
        <authorList>
            <person name="Bertelli C."/>
            <person name="Collyn F."/>
            <person name="Croxatto A."/>
            <person name="Ruckert C."/>
            <person name="Polkinghorne A."/>
            <person name="Kebbi-Beghdadi C."/>
            <person name="Goesmann A."/>
            <person name="Vaughan L."/>
            <person name="Greub G."/>
        </authorList>
    </citation>
    <scope>NUCLEOTIDE SEQUENCE [LARGE SCALE GENOMIC DNA]</scope>
    <source>
        <strain evidence="2">ATCC VR-1470 / WSU 86-1044</strain>
    </source>
</reference>
<gene>
    <name evidence="1" type="ordered locus">wcw_0689</name>
</gene>
<sequence>MSNHPFYGKEIYRDREEKYIKTLLKKYRKEPASEELKETIWNELMWEKHLGNITIPFKVVIRKDSSNQYPEIVEVILDTKV</sequence>
<dbReference type="Proteomes" id="UP000001505">
    <property type="component" value="Chromosome"/>
</dbReference>
<dbReference type="HOGENOM" id="CLU_2573009_0_0_0"/>
<keyword evidence="2" id="KW-1185">Reference proteome</keyword>
<dbReference type="STRING" id="716544.wcw_0689"/>
<dbReference type="RefSeq" id="WP_013181775.1">
    <property type="nucleotide sequence ID" value="NC_014225.1"/>
</dbReference>
<dbReference type="AlphaFoldDB" id="D6YV95"/>
<dbReference type="OrthoDB" id="21580at2"/>
<evidence type="ECO:0000313" key="2">
    <source>
        <dbReference type="Proteomes" id="UP000001505"/>
    </source>
</evidence>
<organism evidence="1 2">
    <name type="scientific">Waddlia chondrophila (strain ATCC VR-1470 / WSU 86-1044)</name>
    <dbReference type="NCBI Taxonomy" id="716544"/>
    <lineage>
        <taxon>Bacteria</taxon>
        <taxon>Pseudomonadati</taxon>
        <taxon>Chlamydiota</taxon>
        <taxon>Chlamydiia</taxon>
        <taxon>Parachlamydiales</taxon>
        <taxon>Waddliaceae</taxon>
        <taxon>Waddlia</taxon>
    </lineage>
</organism>
<evidence type="ECO:0000313" key="1">
    <source>
        <dbReference type="EMBL" id="ADI38056.1"/>
    </source>
</evidence>
<name>D6YV95_WADCW</name>
<proteinExistence type="predicted"/>
<dbReference type="EMBL" id="CP001928">
    <property type="protein sequence ID" value="ADI38056.1"/>
    <property type="molecule type" value="Genomic_DNA"/>
</dbReference>
<dbReference type="KEGG" id="wch:wcw_0689"/>
<dbReference type="eggNOG" id="ENOG5032YXD">
    <property type="taxonomic scope" value="Bacteria"/>
</dbReference>